<feature type="domain" description="Nudix hydrolase" evidence="3">
    <location>
        <begin position="3"/>
        <end position="131"/>
    </location>
</feature>
<evidence type="ECO:0000313" key="4">
    <source>
        <dbReference type="EMBL" id="MYL72365.1"/>
    </source>
</evidence>
<name>A0A845FFQ2_9BACI</name>
<dbReference type="GeneID" id="78008529"/>
<dbReference type="InterPro" id="IPR000086">
    <property type="entry name" value="NUDIX_hydrolase_dom"/>
</dbReference>
<dbReference type="PANTHER" id="PTHR43046:SF2">
    <property type="entry name" value="8-OXO-DGTP DIPHOSPHATASE-RELATED"/>
    <property type="match status" value="1"/>
</dbReference>
<dbReference type="InterPro" id="IPR020084">
    <property type="entry name" value="NUDIX_hydrolase_CS"/>
</dbReference>
<evidence type="ECO:0000256" key="1">
    <source>
        <dbReference type="ARBA" id="ARBA00001946"/>
    </source>
</evidence>
<sequence>MDKWRGAAAVCINEQYELLMVLQGKPEETKTWTVPSGGLVHGESFEQCCERETLEETGYIIHVTERLQTKRGTIGKTDIHVEYFSCTVTGGRMQIQDPDHLIHEVRWISQDDLVELSLSFPEDQPFLYHLLTKKNQGVDHT</sequence>
<dbReference type="OrthoDB" id="9804563at2"/>
<comment type="cofactor">
    <cofactor evidence="1">
        <name>Mg(2+)</name>
        <dbReference type="ChEBI" id="CHEBI:18420"/>
    </cofactor>
</comment>
<accession>A0A845FFQ2</accession>
<organism evidence="4 5">
    <name type="scientific">Halobacillus litoralis</name>
    <dbReference type="NCBI Taxonomy" id="45668"/>
    <lineage>
        <taxon>Bacteria</taxon>
        <taxon>Bacillati</taxon>
        <taxon>Bacillota</taxon>
        <taxon>Bacilli</taxon>
        <taxon>Bacillales</taxon>
        <taxon>Bacillaceae</taxon>
        <taxon>Halobacillus</taxon>
    </lineage>
</organism>
<dbReference type="AlphaFoldDB" id="A0A845FFQ2"/>
<keyword evidence="2" id="KW-0378">Hydrolase</keyword>
<evidence type="ECO:0000313" key="5">
    <source>
        <dbReference type="Proteomes" id="UP000450457"/>
    </source>
</evidence>
<dbReference type="Gene3D" id="3.90.79.10">
    <property type="entry name" value="Nucleoside Triphosphate Pyrophosphohydrolase"/>
    <property type="match status" value="1"/>
</dbReference>
<dbReference type="CDD" id="cd02883">
    <property type="entry name" value="NUDIX_Hydrolase"/>
    <property type="match status" value="1"/>
</dbReference>
<dbReference type="Pfam" id="PF00293">
    <property type="entry name" value="NUDIX"/>
    <property type="match status" value="1"/>
</dbReference>
<dbReference type="PROSITE" id="PS51462">
    <property type="entry name" value="NUDIX"/>
    <property type="match status" value="1"/>
</dbReference>
<proteinExistence type="predicted"/>
<dbReference type="GO" id="GO:0016787">
    <property type="term" value="F:hydrolase activity"/>
    <property type="evidence" value="ECO:0007669"/>
    <property type="project" value="UniProtKB-KW"/>
</dbReference>
<dbReference type="RefSeq" id="WP_160915755.1">
    <property type="nucleotide sequence ID" value="NZ_WMFA01000008.1"/>
</dbReference>
<dbReference type="PANTHER" id="PTHR43046">
    <property type="entry name" value="GDP-MANNOSE MANNOSYL HYDROLASE"/>
    <property type="match status" value="1"/>
</dbReference>
<reference evidence="4 5" key="1">
    <citation type="submission" date="2019-11" db="EMBL/GenBank/DDBJ databases">
        <title>Genome sequences of 17 halophilic strains isolated from different environments.</title>
        <authorList>
            <person name="Furrow R.E."/>
        </authorList>
    </citation>
    <scope>NUCLEOTIDE SEQUENCE [LARGE SCALE GENOMIC DNA]</scope>
    <source>
        <strain evidence="4 5">SL-4</strain>
    </source>
</reference>
<dbReference type="InterPro" id="IPR015797">
    <property type="entry name" value="NUDIX_hydrolase-like_dom_sf"/>
</dbReference>
<protein>
    <submittedName>
        <fullName evidence="4">NUDIX domain-containing protein</fullName>
    </submittedName>
</protein>
<evidence type="ECO:0000256" key="2">
    <source>
        <dbReference type="ARBA" id="ARBA00022801"/>
    </source>
</evidence>
<dbReference type="Proteomes" id="UP000450457">
    <property type="component" value="Unassembled WGS sequence"/>
</dbReference>
<dbReference type="SUPFAM" id="SSF55811">
    <property type="entry name" value="Nudix"/>
    <property type="match status" value="1"/>
</dbReference>
<evidence type="ECO:0000259" key="3">
    <source>
        <dbReference type="PROSITE" id="PS51462"/>
    </source>
</evidence>
<comment type="caution">
    <text evidence="4">The sequence shown here is derived from an EMBL/GenBank/DDBJ whole genome shotgun (WGS) entry which is preliminary data.</text>
</comment>
<dbReference type="PROSITE" id="PS00893">
    <property type="entry name" value="NUDIX_BOX"/>
    <property type="match status" value="1"/>
</dbReference>
<gene>
    <name evidence="4" type="ORF">GLW00_16080</name>
</gene>
<dbReference type="EMBL" id="WMFA01000008">
    <property type="protein sequence ID" value="MYL72365.1"/>
    <property type="molecule type" value="Genomic_DNA"/>
</dbReference>